<name>A0A2T8KV63_9POAL</name>
<evidence type="ECO:0000259" key="1">
    <source>
        <dbReference type="Pfam" id="PF23635"/>
    </source>
</evidence>
<dbReference type="InterPro" id="IPR056594">
    <property type="entry name" value="AT5G49610-like_b-prop"/>
</dbReference>
<dbReference type="PANTHER" id="PTHR33207">
    <property type="entry name" value="F-BOX DOMAIN CONTAINING PROTEIN-RELATED"/>
    <property type="match status" value="1"/>
</dbReference>
<proteinExistence type="predicted"/>
<feature type="domain" description="F-box protein AT5G49610-like beta-propeller" evidence="1">
    <location>
        <begin position="109"/>
        <end position="368"/>
    </location>
</feature>
<dbReference type="EMBL" id="CM008046">
    <property type="protein sequence ID" value="PVH66063.1"/>
    <property type="molecule type" value="Genomic_DNA"/>
</dbReference>
<dbReference type="AlphaFoldDB" id="A0A2T8KV63"/>
<accession>A0A2T8KV63</accession>
<reference evidence="2" key="1">
    <citation type="submission" date="2018-04" db="EMBL/GenBank/DDBJ databases">
        <title>WGS assembly of Panicum hallii.</title>
        <authorList>
            <person name="Lovell J."/>
            <person name="Jenkins J."/>
            <person name="Lowry D."/>
            <person name="Mamidi S."/>
            <person name="Sreedasyam A."/>
            <person name="Weng X."/>
            <person name="Barry K."/>
            <person name="Bonette J."/>
            <person name="Campitelli B."/>
            <person name="Daum C."/>
            <person name="Gordon S."/>
            <person name="Gould B."/>
            <person name="Lipzen A."/>
            <person name="Macqueen A."/>
            <person name="Palacio-Mejia J."/>
            <person name="Plott C."/>
            <person name="Shakirov E."/>
            <person name="Shu S."/>
            <person name="Yoshinaga Y."/>
            <person name="Zane M."/>
            <person name="Rokhsar D."/>
            <person name="Grimwood J."/>
            <person name="Schmutz J."/>
            <person name="Juenger T."/>
        </authorList>
    </citation>
    <scope>NUCLEOTIDE SEQUENCE [LARGE SCALE GENOMIC DNA]</scope>
    <source>
        <strain evidence="2">FIL2</strain>
    </source>
</reference>
<dbReference type="Pfam" id="PF23635">
    <property type="entry name" value="Beta-prop_AT5G49610-like"/>
    <property type="match status" value="1"/>
</dbReference>
<dbReference type="InterPro" id="IPR036047">
    <property type="entry name" value="F-box-like_dom_sf"/>
</dbReference>
<dbReference type="SUPFAM" id="SSF81383">
    <property type="entry name" value="F-box domain"/>
    <property type="match status" value="1"/>
</dbReference>
<dbReference type="Proteomes" id="UP000243499">
    <property type="component" value="Chromosome 1"/>
</dbReference>
<evidence type="ECO:0000313" key="2">
    <source>
        <dbReference type="EMBL" id="PVH66063.1"/>
    </source>
</evidence>
<gene>
    <name evidence="2" type="ORF">PAHAL_1G139000</name>
</gene>
<protein>
    <recommendedName>
        <fullName evidence="1">F-box protein AT5G49610-like beta-propeller domain-containing protein</fullName>
    </recommendedName>
</protein>
<organism evidence="2">
    <name type="scientific">Panicum hallii</name>
    <dbReference type="NCBI Taxonomy" id="206008"/>
    <lineage>
        <taxon>Eukaryota</taxon>
        <taxon>Viridiplantae</taxon>
        <taxon>Streptophyta</taxon>
        <taxon>Embryophyta</taxon>
        <taxon>Tracheophyta</taxon>
        <taxon>Spermatophyta</taxon>
        <taxon>Magnoliopsida</taxon>
        <taxon>Liliopsida</taxon>
        <taxon>Poales</taxon>
        <taxon>Poaceae</taxon>
        <taxon>PACMAD clade</taxon>
        <taxon>Panicoideae</taxon>
        <taxon>Panicodae</taxon>
        <taxon>Paniceae</taxon>
        <taxon>Panicinae</taxon>
        <taxon>Panicum</taxon>
        <taxon>Panicum sect. Panicum</taxon>
    </lineage>
</organism>
<sequence length="379" mass="42482">MEAAPPQADSTAAIAAVFGSGDLLRDILLRLDSHAYLFRAAAVSKRWLRHASDPAFLRRFRAHHPPRFLGFYVSNSSYPRVRFLPVSQHPELAGVLPTAASTCPTTPDFIVCSPLHPDPDRATCLLSPPPIGEAANRDLIQKSLDLAFHEDSGDGLLCTMVLFRCSDRRASVHLSDLQDGTWGEVRNSHIIELPEQLEGWNRWGNRILLTHGKLYMNCMAGYILGVDSSSMSLFCIKLTNGVQNGANSLGLSRAQGSRLCLINVREFKFHVWHRTTDCASTDNWKLMDTICLRQAFGHLADPTWHSQDARVHVDVVGDNDDFVFLQIEHRVFCVHISSSTVEKVYEPTQEYEYLHGVYPFTMFWSPTFPVLNGGHDHDA</sequence>
<dbReference type="Gramene" id="PVH66063">
    <property type="protein sequence ID" value="PVH66063"/>
    <property type="gene ID" value="PAHAL_1G139000"/>
</dbReference>